<sequence length="300" mass="33596">MNRPTIITLSTIPPRFGLLGPTLDSLLRQKLPAQQILLQIPKSYRRFTDWDGRLPDVPTGVTISRCEADLGPATKILPACREFAGQDVDLLFCDDDKIYDRDWHARLKKARAEHPDACIVEAGDSLPDIADSARPADRLPRAARWSKKPLSYRIKRVLSLFTIKSPIYASSGFVDVLGGHGGVMVKPDWFGPEAWEIPPVLWTVDDPWLSGHLERQGIPIWLLAKVSRMRVSRAGGVDALHDLVEMDHGRVEADIAAIDYMRRHYGIWQPGGTPIPPASWMSNTMRRISRRALEAADKQG</sequence>
<dbReference type="CDD" id="cd00761">
    <property type="entry name" value="Glyco_tranf_GTA_type"/>
    <property type="match status" value="1"/>
</dbReference>
<dbReference type="InterPro" id="IPR029044">
    <property type="entry name" value="Nucleotide-diphossugar_trans"/>
</dbReference>
<organism evidence="1 2">
    <name type="scientific">Paracoccus litorisediminis</name>
    <dbReference type="NCBI Taxonomy" id="2006130"/>
    <lineage>
        <taxon>Bacteria</taxon>
        <taxon>Pseudomonadati</taxon>
        <taxon>Pseudomonadota</taxon>
        <taxon>Alphaproteobacteria</taxon>
        <taxon>Rhodobacterales</taxon>
        <taxon>Paracoccaceae</taxon>
        <taxon>Paracoccus</taxon>
    </lineage>
</organism>
<gene>
    <name evidence="1" type="ORF">GL300_08030</name>
</gene>
<dbReference type="GO" id="GO:0016740">
    <property type="term" value="F:transferase activity"/>
    <property type="evidence" value="ECO:0007669"/>
    <property type="project" value="UniProtKB-KW"/>
</dbReference>
<evidence type="ECO:0000313" key="1">
    <source>
        <dbReference type="EMBL" id="MTH59160.1"/>
    </source>
</evidence>
<protein>
    <submittedName>
        <fullName evidence="1">Glycosyltransferase family 2 protein</fullName>
    </submittedName>
</protein>
<keyword evidence="1" id="KW-0808">Transferase</keyword>
<proteinExistence type="predicted"/>
<dbReference type="EMBL" id="WMIG01000002">
    <property type="protein sequence ID" value="MTH59160.1"/>
    <property type="molecule type" value="Genomic_DNA"/>
</dbReference>
<dbReference type="SUPFAM" id="SSF53448">
    <property type="entry name" value="Nucleotide-diphospho-sugar transferases"/>
    <property type="match status" value="1"/>
</dbReference>
<dbReference type="Proteomes" id="UP000449846">
    <property type="component" value="Unassembled WGS sequence"/>
</dbReference>
<accession>A0A844HH18</accession>
<dbReference type="AlphaFoldDB" id="A0A844HH18"/>
<reference evidence="1 2" key="1">
    <citation type="submission" date="2019-11" db="EMBL/GenBank/DDBJ databases">
        <authorList>
            <person name="Dong K."/>
        </authorList>
    </citation>
    <scope>NUCLEOTIDE SEQUENCE [LARGE SCALE GENOMIC DNA]</scope>
    <source>
        <strain evidence="1 2">NBRC 112902</strain>
    </source>
</reference>
<name>A0A844HH18_9RHOB</name>
<comment type="caution">
    <text evidence="1">The sequence shown here is derived from an EMBL/GenBank/DDBJ whole genome shotgun (WGS) entry which is preliminary data.</text>
</comment>
<dbReference type="RefSeq" id="WP_211594967.1">
    <property type="nucleotide sequence ID" value="NZ_JBHGCD010000002.1"/>
</dbReference>
<evidence type="ECO:0000313" key="2">
    <source>
        <dbReference type="Proteomes" id="UP000449846"/>
    </source>
</evidence>
<keyword evidence="2" id="KW-1185">Reference proteome</keyword>